<feature type="signal peptide" evidence="3">
    <location>
        <begin position="1"/>
        <end position="28"/>
    </location>
</feature>
<keyword evidence="2" id="KW-0472">Membrane</keyword>
<feature type="compositionally biased region" description="Pro residues" evidence="1">
    <location>
        <begin position="172"/>
        <end position="182"/>
    </location>
</feature>
<sequence length="708" mass="78894">MTDHHGTIGIMTLLVASMASILPLLNEGQGLPSVDFSTVTIQFHKEKLQLFYDCLCEDNMEECTMHYFNIFVRNVVSRLKQDMLFPIPREVTFGCDRPFDSVGGARKYSCFIQQADNTSVCGCAANCPMSHIHEKHSTKCKDKCVNIMWNSCSVQYEDFVNDDAPVLNSCPQPTPPSLPPSATPETDETTSTTNEYPSSINGTALSTNRYTSLTNGYSSSNNGYASSTNGIHETTTIGDHDSEGTNDIQTLIIAVGASGGAFLILVLSVIIAVCCCRRRKRKSSQTKELKSDRENDQYETNDYFTLETDTSPHHSPIQNSDNIDNHDNNHSGQYENERKMNTCMHSEGIDDTTETSKDNNNVKLAKIDNIITHCRDPVYHGSYEDVDLDELGPRLHNPKSESAGQICLKQNSNKENGGLMNINMLKAYYTKPDQNKNMDEFVLVTDNFASQLLPGFNAKDGKHKQTAESNADDIYAKVVKIKKSKRGNLAKYKPELPSFSADKDGVTDTYARLGQREELDDGELATYNHESQTFSKIHDGKKEVEDKDGVTDTYARLGQRKDINAAGLATYNHDSQTFSKIHDGKKEVEDKDGVTDTYARLGQREEIDDGDLATYNHESQTFSKLQDGKKEVEDKDGVTDTYARLGQRADIDGRDLATYNHESQTFCNLQNGKNEGNELTDNYINLGETEVMDDGDLGTCNKESQTFC</sequence>
<evidence type="ECO:0000313" key="5">
    <source>
        <dbReference type="Proteomes" id="UP000735302"/>
    </source>
</evidence>
<proteinExistence type="predicted"/>
<keyword evidence="2" id="KW-0812">Transmembrane</keyword>
<accession>A0AAV4BN57</accession>
<keyword evidence="3" id="KW-0732">Signal</keyword>
<dbReference type="Proteomes" id="UP000735302">
    <property type="component" value="Unassembled WGS sequence"/>
</dbReference>
<feature type="transmembrane region" description="Helical" evidence="2">
    <location>
        <begin position="251"/>
        <end position="275"/>
    </location>
</feature>
<feature type="region of interest" description="Disordered" evidence="1">
    <location>
        <begin position="167"/>
        <end position="204"/>
    </location>
</feature>
<organism evidence="4 5">
    <name type="scientific">Plakobranchus ocellatus</name>
    <dbReference type="NCBI Taxonomy" id="259542"/>
    <lineage>
        <taxon>Eukaryota</taxon>
        <taxon>Metazoa</taxon>
        <taxon>Spiralia</taxon>
        <taxon>Lophotrochozoa</taxon>
        <taxon>Mollusca</taxon>
        <taxon>Gastropoda</taxon>
        <taxon>Heterobranchia</taxon>
        <taxon>Euthyneura</taxon>
        <taxon>Panpulmonata</taxon>
        <taxon>Sacoglossa</taxon>
        <taxon>Placobranchoidea</taxon>
        <taxon>Plakobranchidae</taxon>
        <taxon>Plakobranchus</taxon>
    </lineage>
</organism>
<name>A0AAV4BN57_9GAST</name>
<feature type="compositionally biased region" description="Basic and acidic residues" evidence="1">
    <location>
        <begin position="323"/>
        <end position="334"/>
    </location>
</feature>
<evidence type="ECO:0000256" key="1">
    <source>
        <dbReference type="SAM" id="MobiDB-lite"/>
    </source>
</evidence>
<feature type="compositionally biased region" description="Polar residues" evidence="1">
    <location>
        <begin position="194"/>
        <end position="204"/>
    </location>
</feature>
<keyword evidence="2" id="KW-1133">Transmembrane helix</keyword>
<keyword evidence="5" id="KW-1185">Reference proteome</keyword>
<feature type="region of interest" description="Disordered" evidence="1">
    <location>
        <begin position="307"/>
        <end position="334"/>
    </location>
</feature>
<evidence type="ECO:0000256" key="3">
    <source>
        <dbReference type="SAM" id="SignalP"/>
    </source>
</evidence>
<protein>
    <submittedName>
        <fullName evidence="4">Uncharacterized protein</fullName>
    </submittedName>
</protein>
<feature type="chain" id="PRO_5043539791" evidence="3">
    <location>
        <begin position="29"/>
        <end position="708"/>
    </location>
</feature>
<dbReference type="AlphaFoldDB" id="A0AAV4BN57"/>
<evidence type="ECO:0000313" key="4">
    <source>
        <dbReference type="EMBL" id="GFO20233.1"/>
    </source>
</evidence>
<evidence type="ECO:0000256" key="2">
    <source>
        <dbReference type="SAM" id="Phobius"/>
    </source>
</evidence>
<gene>
    <name evidence="4" type="ORF">PoB_004673800</name>
</gene>
<comment type="caution">
    <text evidence="4">The sequence shown here is derived from an EMBL/GenBank/DDBJ whole genome shotgun (WGS) entry which is preliminary data.</text>
</comment>
<dbReference type="EMBL" id="BLXT01005154">
    <property type="protein sequence ID" value="GFO20233.1"/>
    <property type="molecule type" value="Genomic_DNA"/>
</dbReference>
<reference evidence="4 5" key="1">
    <citation type="journal article" date="2021" name="Elife">
        <title>Chloroplast acquisition without the gene transfer in kleptoplastic sea slugs, Plakobranchus ocellatus.</title>
        <authorList>
            <person name="Maeda T."/>
            <person name="Takahashi S."/>
            <person name="Yoshida T."/>
            <person name="Shimamura S."/>
            <person name="Takaki Y."/>
            <person name="Nagai Y."/>
            <person name="Toyoda A."/>
            <person name="Suzuki Y."/>
            <person name="Arimoto A."/>
            <person name="Ishii H."/>
            <person name="Satoh N."/>
            <person name="Nishiyama T."/>
            <person name="Hasebe M."/>
            <person name="Maruyama T."/>
            <person name="Minagawa J."/>
            <person name="Obokata J."/>
            <person name="Shigenobu S."/>
        </authorList>
    </citation>
    <scope>NUCLEOTIDE SEQUENCE [LARGE SCALE GENOMIC DNA]</scope>
</reference>